<sequence>MSNSETTTGFRIEESTMISAGFNADSTQDAGTDKAEKTTLTTTIADDLDQSRTTIETSIVDSSTLEPSDALPLMNLQLETSSVKKADGFASTTIPVRMEGPLIDALDTITDDPHTPGTSTESSYLPGRSAVEAKGDWKQEELLPETSSMKATTGFTSITLPNMVEERMLETIDGERPAVIHNGTTKVSQYYSEERPTSVIPKSQEETEYDDYAYEISPDDELPLYQYTRLAESSIKRVITETDRTKYSSLPPEIKPATTNMPPSTKLTTKRARVQQYLICYKHCSNPYIEYCRKRISIIKVPYFLNENDPGDSNKIGFDNIDQPVFLNCRSLSGHCKELGSPCDASDNHCRLCGRQEAYDENRLEDPKDPSRNYRCAENCDGRETCFADDSCTNHHSCKQVQEFGIFTQDEYFVKECIKDCWGSPMCKRTKVADKNLYDPRDLYRKDALPISDAISYSKCLASKEDCIEVPNTVPAIDSTGSLKFDVDQSGIIETDSSPEPIVIHETQEKQQYYDPDPAQKGKASGSIHSSPPSYNAYNSKILKVQVPLNFQFTTTPPPTADCPLDPSKFNDGRQRCLHLTAFYEEVKYQPPKTFVEDISKLWNLALNFVGSFFTHSMEVHGKVWRILTSDSEMTIPERFSKAAAEFYDGDVCLLVTTDLPVKAEKLAPFITYF</sequence>
<protein>
    <submittedName>
        <fullName evidence="3">Uncharacterized protein</fullName>
    </submittedName>
</protein>
<reference evidence="3" key="1">
    <citation type="submission" date="2022-11" db="UniProtKB">
        <authorList>
            <consortium name="WormBaseParasite"/>
        </authorList>
    </citation>
    <scope>IDENTIFICATION</scope>
</reference>
<name>A0A915HM76_ROMCU</name>
<feature type="region of interest" description="Disordered" evidence="1">
    <location>
        <begin position="248"/>
        <end position="268"/>
    </location>
</feature>
<keyword evidence="2" id="KW-1185">Reference proteome</keyword>
<evidence type="ECO:0000313" key="3">
    <source>
        <dbReference type="WBParaSite" id="nRc.2.0.1.t02590-RA"/>
    </source>
</evidence>
<organism evidence="2 3">
    <name type="scientific">Romanomermis culicivorax</name>
    <name type="common">Nematode worm</name>
    <dbReference type="NCBI Taxonomy" id="13658"/>
    <lineage>
        <taxon>Eukaryota</taxon>
        <taxon>Metazoa</taxon>
        <taxon>Ecdysozoa</taxon>
        <taxon>Nematoda</taxon>
        <taxon>Enoplea</taxon>
        <taxon>Dorylaimia</taxon>
        <taxon>Mermithida</taxon>
        <taxon>Mermithoidea</taxon>
        <taxon>Mermithidae</taxon>
        <taxon>Romanomermis</taxon>
    </lineage>
</organism>
<dbReference type="Proteomes" id="UP000887565">
    <property type="component" value="Unplaced"/>
</dbReference>
<evidence type="ECO:0000313" key="2">
    <source>
        <dbReference type="Proteomes" id="UP000887565"/>
    </source>
</evidence>
<dbReference type="WBParaSite" id="nRc.2.0.1.t02590-RA">
    <property type="protein sequence ID" value="nRc.2.0.1.t02590-RA"/>
    <property type="gene ID" value="nRc.2.0.1.g02590"/>
</dbReference>
<dbReference type="AlphaFoldDB" id="A0A915HM76"/>
<accession>A0A915HM76</accession>
<proteinExistence type="predicted"/>
<feature type="compositionally biased region" description="Polar residues" evidence="1">
    <location>
        <begin position="257"/>
        <end position="267"/>
    </location>
</feature>
<evidence type="ECO:0000256" key="1">
    <source>
        <dbReference type="SAM" id="MobiDB-lite"/>
    </source>
</evidence>